<keyword evidence="4" id="KW-0812">Transmembrane</keyword>
<evidence type="ECO:0000256" key="1">
    <source>
        <dbReference type="ARBA" id="ARBA00022741"/>
    </source>
</evidence>
<proteinExistence type="predicted"/>
<organism evidence="6 7">
    <name type="scientific">Coilia grayii</name>
    <name type="common">Gray's grenadier anchovy</name>
    <dbReference type="NCBI Taxonomy" id="363190"/>
    <lineage>
        <taxon>Eukaryota</taxon>
        <taxon>Metazoa</taxon>
        <taxon>Chordata</taxon>
        <taxon>Craniata</taxon>
        <taxon>Vertebrata</taxon>
        <taxon>Euteleostomi</taxon>
        <taxon>Actinopterygii</taxon>
        <taxon>Neopterygii</taxon>
        <taxon>Teleostei</taxon>
        <taxon>Clupei</taxon>
        <taxon>Clupeiformes</taxon>
        <taxon>Clupeoidei</taxon>
        <taxon>Engraulidae</taxon>
        <taxon>Coilinae</taxon>
        <taxon>Coilia</taxon>
    </lineage>
</organism>
<dbReference type="AlphaFoldDB" id="A0ABD1IYG2"/>
<dbReference type="PROSITE" id="PS50011">
    <property type="entry name" value="PROTEIN_KINASE_DOM"/>
    <property type="match status" value="1"/>
</dbReference>
<dbReference type="EMBL" id="JBHFQA010000021">
    <property type="protein sequence ID" value="KAL2079985.1"/>
    <property type="molecule type" value="Genomic_DNA"/>
</dbReference>
<accession>A0ABD1IYG2</accession>
<keyword evidence="7" id="KW-1185">Reference proteome</keyword>
<sequence length="483" mass="54606">MSNTTDPDNLCDSEDSSLLTHRWCVARVYQLEVIVVPALFLSIFVIALLTLIILRCCQRTTPLSSLTSVHVDHHTAAHTPRDGHRDTHTHRSAHNHQHSQHHRPTQSHHDNQHRPTHSHHDNQHRSTHRRDRQHLQGIDAPPELNPLEHEVLPLRHSNPVAAPAVPQSPTEWQHGTFQVVRPLPLSFSVKADDVVTLYRARVDRRSVILRVLKETADASQRQAFKGFANFLSELGPHPFLPSLMGVVFRATPLITVIEELENRDLLGFLWGCRQDQPTEGPPCDITERQIFTMSGQIASALEYLHSKNCIHGNIGARSVLVGRDLTAKLWGLGPAYRRMSQPTTPGPLEDMELRKWQAPEVLARRPATQSCDIWSFGMLLYEMVTLGDPPFPRILASELLQQLQRGKTLKRPAHCSNTLHSIIKACCQWSPQERVSLAEVRRKLQSGERSADATTVLRVPGPLDIEKYMREAGYGESYNYAVL</sequence>
<feature type="region of interest" description="Disordered" evidence="3">
    <location>
        <begin position="74"/>
        <end position="132"/>
    </location>
</feature>
<dbReference type="InterPro" id="IPR050122">
    <property type="entry name" value="RTK"/>
</dbReference>
<feature type="transmembrane region" description="Helical" evidence="4">
    <location>
        <begin position="31"/>
        <end position="54"/>
    </location>
</feature>
<feature type="compositionally biased region" description="Basic residues" evidence="3">
    <location>
        <begin position="87"/>
        <end position="106"/>
    </location>
</feature>
<dbReference type="InterPro" id="IPR000719">
    <property type="entry name" value="Prot_kinase_dom"/>
</dbReference>
<dbReference type="InterPro" id="IPR001245">
    <property type="entry name" value="Ser-Thr/Tyr_kinase_cat_dom"/>
</dbReference>
<dbReference type="SUPFAM" id="SSF56112">
    <property type="entry name" value="Protein kinase-like (PK-like)"/>
    <property type="match status" value="1"/>
</dbReference>
<dbReference type="PANTHER" id="PTHR24416">
    <property type="entry name" value="TYROSINE-PROTEIN KINASE RECEPTOR"/>
    <property type="match status" value="1"/>
</dbReference>
<feature type="compositionally biased region" description="Basic and acidic residues" evidence="3">
    <location>
        <begin position="107"/>
        <end position="124"/>
    </location>
</feature>
<dbReference type="GO" id="GO:0005524">
    <property type="term" value="F:ATP binding"/>
    <property type="evidence" value="ECO:0007669"/>
    <property type="project" value="UniProtKB-KW"/>
</dbReference>
<keyword evidence="4" id="KW-1133">Transmembrane helix</keyword>
<keyword evidence="4" id="KW-0472">Membrane</keyword>
<evidence type="ECO:0000313" key="7">
    <source>
        <dbReference type="Proteomes" id="UP001591681"/>
    </source>
</evidence>
<dbReference type="InterPro" id="IPR011009">
    <property type="entry name" value="Kinase-like_dom_sf"/>
</dbReference>
<evidence type="ECO:0000256" key="3">
    <source>
        <dbReference type="SAM" id="MobiDB-lite"/>
    </source>
</evidence>
<dbReference type="Proteomes" id="UP001591681">
    <property type="component" value="Unassembled WGS sequence"/>
</dbReference>
<comment type="caution">
    <text evidence="6">The sequence shown here is derived from an EMBL/GenBank/DDBJ whole genome shotgun (WGS) entry which is preliminary data.</text>
</comment>
<dbReference type="PRINTS" id="PR00109">
    <property type="entry name" value="TYRKINASE"/>
</dbReference>
<evidence type="ECO:0000256" key="4">
    <source>
        <dbReference type="SAM" id="Phobius"/>
    </source>
</evidence>
<feature type="compositionally biased region" description="Basic and acidic residues" evidence="3">
    <location>
        <begin position="74"/>
        <end position="86"/>
    </location>
</feature>
<reference evidence="6 7" key="1">
    <citation type="submission" date="2024-09" db="EMBL/GenBank/DDBJ databases">
        <title>A chromosome-level genome assembly of Gray's grenadier anchovy, Coilia grayii.</title>
        <authorList>
            <person name="Fu Z."/>
        </authorList>
    </citation>
    <scope>NUCLEOTIDE SEQUENCE [LARGE SCALE GENOMIC DNA]</scope>
    <source>
        <strain evidence="6">G4</strain>
        <tissue evidence="6">Muscle</tissue>
    </source>
</reference>
<evidence type="ECO:0000313" key="6">
    <source>
        <dbReference type="EMBL" id="KAL2079985.1"/>
    </source>
</evidence>
<feature type="domain" description="Protein kinase" evidence="5">
    <location>
        <begin position="183"/>
        <end position="457"/>
    </location>
</feature>
<name>A0ABD1IYG2_9TELE</name>
<dbReference type="Pfam" id="PF07714">
    <property type="entry name" value="PK_Tyr_Ser-Thr"/>
    <property type="match status" value="1"/>
</dbReference>
<keyword evidence="2" id="KW-0067">ATP-binding</keyword>
<evidence type="ECO:0000256" key="2">
    <source>
        <dbReference type="ARBA" id="ARBA00022840"/>
    </source>
</evidence>
<evidence type="ECO:0000259" key="5">
    <source>
        <dbReference type="PROSITE" id="PS50011"/>
    </source>
</evidence>
<gene>
    <name evidence="6" type="ORF">ACEWY4_023778</name>
</gene>
<keyword evidence="1" id="KW-0547">Nucleotide-binding</keyword>
<dbReference type="PANTHER" id="PTHR24416:SF631">
    <property type="entry name" value="SERINE_THREONINE_TYROSINE KINASE 1"/>
    <property type="match status" value="1"/>
</dbReference>
<dbReference type="Gene3D" id="1.10.510.10">
    <property type="entry name" value="Transferase(Phosphotransferase) domain 1"/>
    <property type="match status" value="1"/>
</dbReference>
<protein>
    <recommendedName>
        <fullName evidence="5">Protein kinase domain-containing protein</fullName>
    </recommendedName>
</protein>